<name>A0A552UIG1_9SPHN</name>
<keyword evidence="1" id="KW-1133">Transmembrane helix</keyword>
<dbReference type="OrthoDB" id="7471221at2"/>
<feature type="transmembrane region" description="Helical" evidence="1">
    <location>
        <begin position="131"/>
        <end position="148"/>
    </location>
</feature>
<evidence type="ECO:0000313" key="3">
    <source>
        <dbReference type="Proteomes" id="UP000317894"/>
    </source>
</evidence>
<sequence>MADDTTTLADEAEGTRERISATIDELQDRLNPRRIVGDAVGSVQSGGADLLNHAVGLVRAHPVIAAAAGLAVGLVLLGSNRLSKATVDLGDTHESYSDYDDDYSLRASEPANERFALLRDKAGARIEDNPLVAIVIGVAAGALLGALFPETERERRLMGASASKLSAAAKAAVASARDELATARDKVADVTTHAKSAVQSVVGAAKSELGG</sequence>
<dbReference type="Pfam" id="PF12277">
    <property type="entry name" value="DUF3618"/>
    <property type="match status" value="1"/>
</dbReference>
<comment type="caution">
    <text evidence="2">The sequence shown here is derived from an EMBL/GenBank/DDBJ whole genome shotgun (WGS) entry which is preliminary data.</text>
</comment>
<protein>
    <submittedName>
        <fullName evidence="2">DUF3618 domain-containing protein</fullName>
    </submittedName>
</protein>
<dbReference type="EMBL" id="VJWA01000001">
    <property type="protein sequence ID" value="TRW18018.1"/>
    <property type="molecule type" value="Genomic_DNA"/>
</dbReference>
<evidence type="ECO:0000256" key="1">
    <source>
        <dbReference type="SAM" id="Phobius"/>
    </source>
</evidence>
<evidence type="ECO:0000313" key="2">
    <source>
        <dbReference type="EMBL" id="TRW18018.1"/>
    </source>
</evidence>
<dbReference type="AlphaFoldDB" id="A0A552UIG1"/>
<dbReference type="RefSeq" id="WP_144236712.1">
    <property type="nucleotide sequence ID" value="NZ_VJWA01000001.1"/>
</dbReference>
<proteinExistence type="predicted"/>
<organism evidence="2 3">
    <name type="scientific">Glacieibacterium frigidum</name>
    <dbReference type="NCBI Taxonomy" id="2593303"/>
    <lineage>
        <taxon>Bacteria</taxon>
        <taxon>Pseudomonadati</taxon>
        <taxon>Pseudomonadota</taxon>
        <taxon>Alphaproteobacteria</taxon>
        <taxon>Sphingomonadales</taxon>
        <taxon>Sphingosinicellaceae</taxon>
        <taxon>Glacieibacterium</taxon>
    </lineage>
</organism>
<keyword evidence="1" id="KW-0472">Membrane</keyword>
<gene>
    <name evidence="2" type="ORF">FMM06_07860</name>
</gene>
<dbReference type="Proteomes" id="UP000317894">
    <property type="component" value="Unassembled WGS sequence"/>
</dbReference>
<keyword evidence="1" id="KW-0812">Transmembrane</keyword>
<reference evidence="2 3" key="1">
    <citation type="submission" date="2019-07" db="EMBL/GenBank/DDBJ databases">
        <title>Novel species isolated from glacier.</title>
        <authorList>
            <person name="Liu Q."/>
            <person name="Xin Y.-H."/>
        </authorList>
    </citation>
    <scope>NUCLEOTIDE SEQUENCE [LARGE SCALE GENOMIC DNA]</scope>
    <source>
        <strain evidence="2 3">LB1R16</strain>
    </source>
</reference>
<keyword evidence="3" id="KW-1185">Reference proteome</keyword>
<dbReference type="InterPro" id="IPR022062">
    <property type="entry name" value="DUF3618"/>
</dbReference>
<accession>A0A552UIG1</accession>